<dbReference type="PROSITE" id="PS00065">
    <property type="entry name" value="D_2_HYDROXYACID_DH_1"/>
    <property type="match status" value="1"/>
</dbReference>
<sequence>MPKTLFIDSTPDIDSVWKRVHGPSDIPVTVNMGPVTADAIPKLIEGYDTVINDASYFNEETLKRCTGLKHIVFLGTGAASFVDLAAAAKHGIKVSTISGYGDTTVAEHGMGLVFAAARHIGTMHALVRNGGWRPMQGMELRGKTIGIVGLGGIGREMARMASGIGLKVVAWNRSPRPDAKVPMVDIDELLKQSDIISLHLGLNDQTRGFLDRAKLQKAKRGVIVVNTARAGVVDEPALIDLLKAGHVGHYATDVFAKEPVDPNEPLLKLDNVTLTAHAGYNTPEAAMTMYRRAIDLAKAG</sequence>
<evidence type="ECO:0000256" key="1">
    <source>
        <dbReference type="ARBA" id="ARBA00005854"/>
    </source>
</evidence>
<evidence type="ECO:0000259" key="6">
    <source>
        <dbReference type="Pfam" id="PF02826"/>
    </source>
</evidence>
<proteinExistence type="inferred from homology"/>
<dbReference type="RefSeq" id="WP_147150287.1">
    <property type="nucleotide sequence ID" value="NZ_BKAJ01000057.1"/>
</dbReference>
<reference evidence="7 8" key="1">
    <citation type="submission" date="2019-07" db="EMBL/GenBank/DDBJ databases">
        <title>Whole genome shotgun sequence of Reyranella soli NBRC 108950.</title>
        <authorList>
            <person name="Hosoyama A."/>
            <person name="Uohara A."/>
            <person name="Ohji S."/>
            <person name="Ichikawa N."/>
        </authorList>
    </citation>
    <scope>NUCLEOTIDE SEQUENCE [LARGE SCALE GENOMIC DNA]</scope>
    <source>
        <strain evidence="7 8">NBRC 108950</strain>
    </source>
</reference>
<protein>
    <submittedName>
        <fullName evidence="7">Glycerate dehydrogenase</fullName>
    </submittedName>
</protein>
<accession>A0A512NB95</accession>
<dbReference type="AlphaFoldDB" id="A0A512NB95"/>
<dbReference type="PANTHER" id="PTHR43761:SF1">
    <property type="entry name" value="D-ISOMER SPECIFIC 2-HYDROXYACID DEHYDROGENASE CATALYTIC DOMAIN-CONTAINING PROTEIN-RELATED"/>
    <property type="match status" value="1"/>
</dbReference>
<evidence type="ECO:0000313" key="7">
    <source>
        <dbReference type="EMBL" id="GEP56219.1"/>
    </source>
</evidence>
<dbReference type="Proteomes" id="UP000321058">
    <property type="component" value="Unassembled WGS sequence"/>
</dbReference>
<dbReference type="EMBL" id="BKAJ01000057">
    <property type="protein sequence ID" value="GEP56219.1"/>
    <property type="molecule type" value="Genomic_DNA"/>
</dbReference>
<dbReference type="InterPro" id="IPR006140">
    <property type="entry name" value="D-isomer_DH_NAD-bd"/>
</dbReference>
<dbReference type="Pfam" id="PF00389">
    <property type="entry name" value="2-Hacid_dh"/>
    <property type="match status" value="1"/>
</dbReference>
<keyword evidence="2 4" id="KW-0560">Oxidoreductase</keyword>
<dbReference type="InterPro" id="IPR050418">
    <property type="entry name" value="D-iso_2-hydroxyacid_DH_PdxB"/>
</dbReference>
<feature type="domain" description="D-isomer specific 2-hydroxyacid dehydrogenase catalytic" evidence="5">
    <location>
        <begin position="34"/>
        <end position="294"/>
    </location>
</feature>
<gene>
    <name evidence="7" type="ORF">RSO01_33850</name>
</gene>
<dbReference type="PANTHER" id="PTHR43761">
    <property type="entry name" value="D-ISOMER SPECIFIC 2-HYDROXYACID DEHYDROGENASE FAMILY PROTEIN (AFU_ORTHOLOGUE AFUA_1G13630)"/>
    <property type="match status" value="1"/>
</dbReference>
<dbReference type="GO" id="GO:0051287">
    <property type="term" value="F:NAD binding"/>
    <property type="evidence" value="ECO:0007669"/>
    <property type="project" value="InterPro"/>
</dbReference>
<dbReference type="Pfam" id="PF02826">
    <property type="entry name" value="2-Hacid_dh_C"/>
    <property type="match status" value="1"/>
</dbReference>
<evidence type="ECO:0000256" key="4">
    <source>
        <dbReference type="RuleBase" id="RU003719"/>
    </source>
</evidence>
<dbReference type="GO" id="GO:0016616">
    <property type="term" value="F:oxidoreductase activity, acting on the CH-OH group of donors, NAD or NADP as acceptor"/>
    <property type="evidence" value="ECO:0007669"/>
    <property type="project" value="InterPro"/>
</dbReference>
<name>A0A512NB95_9HYPH</name>
<evidence type="ECO:0000256" key="3">
    <source>
        <dbReference type="ARBA" id="ARBA00023027"/>
    </source>
</evidence>
<evidence type="ECO:0000313" key="8">
    <source>
        <dbReference type="Proteomes" id="UP000321058"/>
    </source>
</evidence>
<keyword evidence="3" id="KW-0520">NAD</keyword>
<organism evidence="7 8">
    <name type="scientific">Reyranella soli</name>
    <dbReference type="NCBI Taxonomy" id="1230389"/>
    <lineage>
        <taxon>Bacteria</taxon>
        <taxon>Pseudomonadati</taxon>
        <taxon>Pseudomonadota</taxon>
        <taxon>Alphaproteobacteria</taxon>
        <taxon>Hyphomicrobiales</taxon>
        <taxon>Reyranellaceae</taxon>
        <taxon>Reyranella</taxon>
    </lineage>
</organism>
<keyword evidence="8" id="KW-1185">Reference proteome</keyword>
<comment type="caution">
    <text evidence="7">The sequence shown here is derived from an EMBL/GenBank/DDBJ whole genome shotgun (WGS) entry which is preliminary data.</text>
</comment>
<feature type="domain" description="D-isomer specific 2-hydroxyacid dehydrogenase NAD-binding" evidence="6">
    <location>
        <begin position="110"/>
        <end position="279"/>
    </location>
</feature>
<dbReference type="OrthoDB" id="9793626at2"/>
<evidence type="ECO:0000259" key="5">
    <source>
        <dbReference type="Pfam" id="PF00389"/>
    </source>
</evidence>
<dbReference type="SUPFAM" id="SSF51735">
    <property type="entry name" value="NAD(P)-binding Rossmann-fold domains"/>
    <property type="match status" value="1"/>
</dbReference>
<dbReference type="InterPro" id="IPR036291">
    <property type="entry name" value="NAD(P)-bd_dom_sf"/>
</dbReference>
<dbReference type="InterPro" id="IPR006139">
    <property type="entry name" value="D-isomer_2_OHA_DH_cat_dom"/>
</dbReference>
<comment type="similarity">
    <text evidence="1 4">Belongs to the D-isomer specific 2-hydroxyacid dehydrogenase family.</text>
</comment>
<dbReference type="Gene3D" id="3.40.50.720">
    <property type="entry name" value="NAD(P)-binding Rossmann-like Domain"/>
    <property type="match status" value="2"/>
</dbReference>
<dbReference type="SUPFAM" id="SSF52283">
    <property type="entry name" value="Formate/glycerate dehydrogenase catalytic domain-like"/>
    <property type="match status" value="1"/>
</dbReference>
<evidence type="ECO:0000256" key="2">
    <source>
        <dbReference type="ARBA" id="ARBA00023002"/>
    </source>
</evidence>
<dbReference type="InterPro" id="IPR029752">
    <property type="entry name" value="D-isomer_DH_CS1"/>
</dbReference>